<keyword evidence="3 8" id="KW-0813">Transport</keyword>
<evidence type="ECO:0000313" key="10">
    <source>
        <dbReference type="Proteomes" id="UP000189933"/>
    </source>
</evidence>
<dbReference type="NCBIfam" id="TIGR00795">
    <property type="entry name" value="lctP"/>
    <property type="match status" value="1"/>
</dbReference>
<dbReference type="EMBL" id="FUXM01000008">
    <property type="protein sequence ID" value="SJZ82633.1"/>
    <property type="molecule type" value="Genomic_DNA"/>
</dbReference>
<evidence type="ECO:0000313" key="9">
    <source>
        <dbReference type="EMBL" id="SJZ82633.1"/>
    </source>
</evidence>
<dbReference type="Proteomes" id="UP000189933">
    <property type="component" value="Unassembled WGS sequence"/>
</dbReference>
<dbReference type="GO" id="GO:0015295">
    <property type="term" value="F:solute:proton symporter activity"/>
    <property type="evidence" value="ECO:0007669"/>
    <property type="project" value="TreeGrafter"/>
</dbReference>
<feature type="transmembrane region" description="Helical" evidence="8">
    <location>
        <begin position="12"/>
        <end position="33"/>
    </location>
</feature>
<feature type="transmembrane region" description="Helical" evidence="8">
    <location>
        <begin position="295"/>
        <end position="314"/>
    </location>
</feature>
<feature type="transmembrane region" description="Helical" evidence="8">
    <location>
        <begin position="71"/>
        <end position="94"/>
    </location>
</feature>
<dbReference type="InterPro" id="IPR003804">
    <property type="entry name" value="Lactate_perm"/>
</dbReference>
<evidence type="ECO:0000256" key="2">
    <source>
        <dbReference type="ARBA" id="ARBA00010100"/>
    </source>
</evidence>
<feature type="transmembrane region" description="Helical" evidence="8">
    <location>
        <begin position="251"/>
        <end position="268"/>
    </location>
</feature>
<feature type="transmembrane region" description="Helical" evidence="8">
    <location>
        <begin position="197"/>
        <end position="215"/>
    </location>
</feature>
<keyword evidence="10" id="KW-1185">Reference proteome</keyword>
<keyword evidence="5 8" id="KW-0812">Transmembrane</keyword>
<feature type="transmembrane region" description="Helical" evidence="8">
    <location>
        <begin position="353"/>
        <end position="373"/>
    </location>
</feature>
<name>A0A1T4NTR8_9FIRM</name>
<dbReference type="AlphaFoldDB" id="A0A1T4NTR8"/>
<dbReference type="PANTHER" id="PTHR30003">
    <property type="entry name" value="L-LACTATE PERMEASE"/>
    <property type="match status" value="1"/>
</dbReference>
<feature type="transmembrane region" description="Helical" evidence="8">
    <location>
        <begin position="169"/>
        <end position="191"/>
    </location>
</feature>
<dbReference type="PANTHER" id="PTHR30003:SF0">
    <property type="entry name" value="GLYCOLATE PERMEASE GLCA-RELATED"/>
    <property type="match status" value="1"/>
</dbReference>
<feature type="transmembrane region" description="Helical" evidence="8">
    <location>
        <begin position="140"/>
        <end position="162"/>
    </location>
</feature>
<feature type="transmembrane region" description="Helical" evidence="8">
    <location>
        <begin position="394"/>
        <end position="414"/>
    </location>
</feature>
<gene>
    <name evidence="9" type="ORF">SAMN02745885_01022</name>
</gene>
<keyword evidence="7 8" id="KW-0472">Membrane</keyword>
<organism evidence="9 10">
    <name type="scientific">Carboxydocella sporoproducens DSM 16521</name>
    <dbReference type="NCBI Taxonomy" id="1121270"/>
    <lineage>
        <taxon>Bacteria</taxon>
        <taxon>Bacillati</taxon>
        <taxon>Bacillota</taxon>
        <taxon>Clostridia</taxon>
        <taxon>Eubacteriales</taxon>
        <taxon>Clostridiales Family XVI. Incertae Sedis</taxon>
        <taxon>Carboxydocella</taxon>
    </lineage>
</organism>
<comment type="subcellular location">
    <subcellularLocation>
        <location evidence="1 8">Cell membrane</location>
        <topology evidence="1 8">Multi-pass membrane protein</topology>
    </subcellularLocation>
</comment>
<keyword evidence="4 8" id="KW-1003">Cell membrane</keyword>
<feature type="transmembrane region" description="Helical" evidence="8">
    <location>
        <begin position="426"/>
        <end position="444"/>
    </location>
</feature>
<comment type="function">
    <text evidence="8">Uptake of L-lactate across the membrane. Can also transport D-lactate and glycolate.</text>
</comment>
<dbReference type="GO" id="GO:0015129">
    <property type="term" value="F:lactate transmembrane transporter activity"/>
    <property type="evidence" value="ECO:0007669"/>
    <property type="project" value="UniProtKB-UniRule"/>
</dbReference>
<evidence type="ECO:0000256" key="8">
    <source>
        <dbReference type="RuleBase" id="RU365092"/>
    </source>
</evidence>
<evidence type="ECO:0000256" key="5">
    <source>
        <dbReference type="ARBA" id="ARBA00022692"/>
    </source>
</evidence>
<sequence length="584" mass="62254">MTWKMVIDPLNNIGLSALMAAVPILYMFWALAVKRMKGHIAGVTTVILAVLVAIFGYGMPAKLALLSTGYGMLYGLFPIAWIVVTAVYLYNITVKTGQFEIIKNSIASITDDRRLQALLIAFSFGAFLEGAAGFGTPVAISGAMLVGLGFNPLYAAGICLIANTAPVAFGGVGIPIIVAGQVTGIDAMAISQMVGRTLPFLSVMVPFYLIILMAGWKKMVEVWPAVLVSGASFAIAQWYSANYLSPMLPDIIASLVSIVALAAFLKVWKPPTTWRFADEAPSLGKEKLQYSAGQVLKAWAPFIILTIFITAWGLKPVKDALDYFGLVKFEIPGLHNMIIKGEKPMEAIFKLNYLSAAGTAILISAFVSIIMLGMPISEGIKTFFETLKTLRYPILTIASVLGFAYIANFSGMSITMGTALAATGKFFPFFAPFLGWLGVFITGSDTSANALFGKLQAVTADKIGVDPVVTVAANTSGGVTGKMISPQSIAVATAAVGLVGHEADLFRFTVKHSLIFATIIGVFVTLQAYVLTWMIPKYKMVEAAAAAAAQKVFPTLGATYLGYTVALVALVFILVLVMNRKKTA</sequence>
<feature type="transmembrane region" description="Helical" evidence="8">
    <location>
        <begin position="514"/>
        <end position="535"/>
    </location>
</feature>
<evidence type="ECO:0000256" key="1">
    <source>
        <dbReference type="ARBA" id="ARBA00004651"/>
    </source>
</evidence>
<comment type="similarity">
    <text evidence="2 8">Belongs to the lactate permease family.</text>
</comment>
<evidence type="ECO:0000256" key="4">
    <source>
        <dbReference type="ARBA" id="ARBA00022475"/>
    </source>
</evidence>
<feature type="transmembrane region" description="Helical" evidence="8">
    <location>
        <begin position="222"/>
        <end position="239"/>
    </location>
</feature>
<proteinExistence type="inferred from homology"/>
<protein>
    <recommendedName>
        <fullName evidence="8">L-lactate permease</fullName>
    </recommendedName>
</protein>
<comment type="caution">
    <text evidence="8">Lacks conserved residue(s) required for the propagation of feature annotation.</text>
</comment>
<keyword evidence="6 8" id="KW-1133">Transmembrane helix</keyword>
<evidence type="ECO:0000256" key="3">
    <source>
        <dbReference type="ARBA" id="ARBA00022448"/>
    </source>
</evidence>
<evidence type="ECO:0000256" key="6">
    <source>
        <dbReference type="ARBA" id="ARBA00022989"/>
    </source>
</evidence>
<dbReference type="GO" id="GO:0005886">
    <property type="term" value="C:plasma membrane"/>
    <property type="evidence" value="ECO:0007669"/>
    <property type="project" value="UniProtKB-SubCell"/>
</dbReference>
<feature type="transmembrane region" description="Helical" evidence="8">
    <location>
        <begin position="560"/>
        <end position="578"/>
    </location>
</feature>
<dbReference type="RefSeq" id="WP_078665114.1">
    <property type="nucleotide sequence ID" value="NZ_FUXM01000008.1"/>
</dbReference>
<feature type="transmembrane region" description="Helical" evidence="8">
    <location>
        <begin position="115"/>
        <end position="134"/>
    </location>
</feature>
<evidence type="ECO:0000256" key="7">
    <source>
        <dbReference type="ARBA" id="ARBA00023136"/>
    </source>
</evidence>
<accession>A0A1T4NTR8</accession>
<reference evidence="10" key="1">
    <citation type="submission" date="2017-02" db="EMBL/GenBank/DDBJ databases">
        <authorList>
            <person name="Varghese N."/>
            <person name="Submissions S."/>
        </authorList>
    </citation>
    <scope>NUCLEOTIDE SEQUENCE [LARGE SCALE GENOMIC DNA]</scope>
    <source>
        <strain evidence="10">DSM 16521</strain>
    </source>
</reference>
<dbReference type="Pfam" id="PF02652">
    <property type="entry name" value="Lactate_perm"/>
    <property type="match status" value="1"/>
</dbReference>
<feature type="transmembrane region" description="Helical" evidence="8">
    <location>
        <begin position="40"/>
        <end position="59"/>
    </location>
</feature>